<gene>
    <name evidence="3" type="ORF">QBC37DRAFT_482344</name>
</gene>
<dbReference type="Proteomes" id="UP001301769">
    <property type="component" value="Unassembled WGS sequence"/>
</dbReference>
<evidence type="ECO:0000313" key="4">
    <source>
        <dbReference type="Proteomes" id="UP001301769"/>
    </source>
</evidence>
<dbReference type="EMBL" id="MU858095">
    <property type="protein sequence ID" value="KAK4214340.1"/>
    <property type="molecule type" value="Genomic_DNA"/>
</dbReference>
<feature type="transmembrane region" description="Helical" evidence="2">
    <location>
        <begin position="539"/>
        <end position="560"/>
    </location>
</feature>
<keyword evidence="2" id="KW-1133">Transmembrane helix</keyword>
<reference evidence="3" key="1">
    <citation type="journal article" date="2023" name="Mol. Phylogenet. Evol.">
        <title>Genome-scale phylogeny and comparative genomics of the fungal order Sordariales.</title>
        <authorList>
            <person name="Hensen N."/>
            <person name="Bonometti L."/>
            <person name="Westerberg I."/>
            <person name="Brannstrom I.O."/>
            <person name="Guillou S."/>
            <person name="Cros-Aarteil S."/>
            <person name="Calhoun S."/>
            <person name="Haridas S."/>
            <person name="Kuo A."/>
            <person name="Mondo S."/>
            <person name="Pangilinan J."/>
            <person name="Riley R."/>
            <person name="LaButti K."/>
            <person name="Andreopoulos B."/>
            <person name="Lipzen A."/>
            <person name="Chen C."/>
            <person name="Yan M."/>
            <person name="Daum C."/>
            <person name="Ng V."/>
            <person name="Clum A."/>
            <person name="Steindorff A."/>
            <person name="Ohm R.A."/>
            <person name="Martin F."/>
            <person name="Silar P."/>
            <person name="Natvig D.O."/>
            <person name="Lalanne C."/>
            <person name="Gautier V."/>
            <person name="Ament-Velasquez S.L."/>
            <person name="Kruys A."/>
            <person name="Hutchinson M.I."/>
            <person name="Powell A.J."/>
            <person name="Barry K."/>
            <person name="Miller A.N."/>
            <person name="Grigoriev I.V."/>
            <person name="Debuchy R."/>
            <person name="Gladieux P."/>
            <person name="Hiltunen Thoren M."/>
            <person name="Johannesson H."/>
        </authorList>
    </citation>
    <scope>NUCLEOTIDE SEQUENCE</scope>
    <source>
        <strain evidence="3">PSN293</strain>
    </source>
</reference>
<feature type="transmembrane region" description="Helical" evidence="2">
    <location>
        <begin position="469"/>
        <end position="487"/>
    </location>
</feature>
<feature type="compositionally biased region" description="Polar residues" evidence="1">
    <location>
        <begin position="282"/>
        <end position="301"/>
    </location>
</feature>
<comment type="caution">
    <text evidence="3">The sequence shown here is derived from an EMBL/GenBank/DDBJ whole genome shotgun (WGS) entry which is preliminary data.</text>
</comment>
<feature type="transmembrane region" description="Helical" evidence="2">
    <location>
        <begin position="425"/>
        <end position="448"/>
    </location>
</feature>
<proteinExistence type="predicted"/>
<organism evidence="3 4">
    <name type="scientific">Rhypophila decipiens</name>
    <dbReference type="NCBI Taxonomy" id="261697"/>
    <lineage>
        <taxon>Eukaryota</taxon>
        <taxon>Fungi</taxon>
        <taxon>Dikarya</taxon>
        <taxon>Ascomycota</taxon>
        <taxon>Pezizomycotina</taxon>
        <taxon>Sordariomycetes</taxon>
        <taxon>Sordariomycetidae</taxon>
        <taxon>Sordariales</taxon>
        <taxon>Naviculisporaceae</taxon>
        <taxon>Rhypophila</taxon>
    </lineage>
</organism>
<dbReference type="AlphaFoldDB" id="A0AAN6YAI5"/>
<protein>
    <submittedName>
        <fullName evidence="3">Uncharacterized protein</fullName>
    </submittedName>
</protein>
<feature type="compositionally biased region" description="Basic and acidic residues" evidence="1">
    <location>
        <begin position="234"/>
        <end position="244"/>
    </location>
</feature>
<name>A0AAN6YAI5_9PEZI</name>
<accession>A0AAN6YAI5</accession>
<sequence>MCRTWWEAIGPSRRATLTRIIDETRASINQHCEAMRARLKWLTGQYSNLQYASSRGVHFPQLNYIQTNRQISSRMPNGKEHRWTHPSLVFQKVGDHRGKSLIPQAKGFSGYTAAIEVELLVITSRQTWEVLSQMKAIGSHGGVSRSATPTLRYIIPPTYQAMDVKEFGGALFNEYFINETHAILILESCYGGPRNWSSTQWTKDESATKILARILVPMCSQTCSAIHRQLPRTQEPRSWRRDLPTVEGECSANGPMPPTDPEEREGANGSMPRTAPEEPETITRSSSPTHNVVNPSSVTTANQSPQPFTGLLVYRAQTDVLAQAALNIYVRFIADAINILLYAKISGFSGIRPWSVVAECLFDSWLLMELLLLIGYYAAPRNRPEDGAEIEYSDTLTAEGNDITPNTEASSLTPLFVDVSISFIAVYYGIGLGRVIGSFCWGMLAWHFDHSLDYLIIAPFNITLSIPHPFFFLVTIVAIVPMIVWVLGLQIMLLFAMAVFIGLPGFYSLVFAVTFGACKRLTQRYHRTFRISDSTLNIGCARVLVAIICTHYIVFFLWFYDSQGTKKASWTELLSRRLN</sequence>
<evidence type="ECO:0000256" key="1">
    <source>
        <dbReference type="SAM" id="MobiDB-lite"/>
    </source>
</evidence>
<feature type="region of interest" description="Disordered" evidence="1">
    <location>
        <begin position="231"/>
        <end position="301"/>
    </location>
</feature>
<evidence type="ECO:0000256" key="2">
    <source>
        <dbReference type="SAM" id="Phobius"/>
    </source>
</evidence>
<evidence type="ECO:0000313" key="3">
    <source>
        <dbReference type="EMBL" id="KAK4214340.1"/>
    </source>
</evidence>
<keyword evidence="2" id="KW-0472">Membrane</keyword>
<feature type="transmembrane region" description="Helical" evidence="2">
    <location>
        <begin position="493"/>
        <end position="518"/>
    </location>
</feature>
<keyword evidence="2" id="KW-0812">Transmembrane</keyword>
<keyword evidence="4" id="KW-1185">Reference proteome</keyword>
<reference evidence="3" key="2">
    <citation type="submission" date="2023-05" db="EMBL/GenBank/DDBJ databases">
        <authorList>
            <consortium name="Lawrence Berkeley National Laboratory"/>
            <person name="Steindorff A."/>
            <person name="Hensen N."/>
            <person name="Bonometti L."/>
            <person name="Westerberg I."/>
            <person name="Brannstrom I.O."/>
            <person name="Guillou S."/>
            <person name="Cros-Aarteil S."/>
            <person name="Calhoun S."/>
            <person name="Haridas S."/>
            <person name="Kuo A."/>
            <person name="Mondo S."/>
            <person name="Pangilinan J."/>
            <person name="Riley R."/>
            <person name="Labutti K."/>
            <person name="Andreopoulos B."/>
            <person name="Lipzen A."/>
            <person name="Chen C."/>
            <person name="Yanf M."/>
            <person name="Daum C."/>
            <person name="Ng V."/>
            <person name="Clum A."/>
            <person name="Ohm R."/>
            <person name="Martin F."/>
            <person name="Silar P."/>
            <person name="Natvig D."/>
            <person name="Lalanne C."/>
            <person name="Gautier V."/>
            <person name="Ament-Velasquez S.L."/>
            <person name="Kruys A."/>
            <person name="Hutchinson M.I."/>
            <person name="Powell A.J."/>
            <person name="Barry K."/>
            <person name="Miller A.N."/>
            <person name="Grigoriev I.V."/>
            <person name="Debuchy R."/>
            <person name="Gladieux P."/>
            <person name="Thoren M.H."/>
            <person name="Johannesson H."/>
        </authorList>
    </citation>
    <scope>NUCLEOTIDE SEQUENCE</scope>
    <source>
        <strain evidence="3">PSN293</strain>
    </source>
</reference>